<evidence type="ECO:0000256" key="2">
    <source>
        <dbReference type="PROSITE-ProRule" id="PRU00192"/>
    </source>
</evidence>
<dbReference type="FunFam" id="1.20.1270.60:FF:000011">
    <property type="entry name" value="Brain-specific angiogenesis inhibitor 1-associated protein 2"/>
    <property type="match status" value="1"/>
</dbReference>
<dbReference type="GO" id="GO:0005654">
    <property type="term" value="C:nucleoplasm"/>
    <property type="evidence" value="ECO:0007669"/>
    <property type="project" value="TreeGrafter"/>
</dbReference>
<dbReference type="GO" id="GO:0051764">
    <property type="term" value="P:actin crosslink formation"/>
    <property type="evidence" value="ECO:0007669"/>
    <property type="project" value="TreeGrafter"/>
</dbReference>
<evidence type="ECO:0000256" key="1">
    <source>
        <dbReference type="ARBA" id="ARBA00022443"/>
    </source>
</evidence>
<dbReference type="CDD" id="cd11779">
    <property type="entry name" value="SH3_Irsp53_BAIAP2L"/>
    <property type="match status" value="1"/>
</dbReference>
<reference evidence="6" key="2">
    <citation type="submission" date="2025-09" db="UniProtKB">
        <authorList>
            <consortium name="Ensembl"/>
        </authorList>
    </citation>
    <scope>IDENTIFICATION</scope>
</reference>
<reference evidence="6" key="1">
    <citation type="submission" date="2025-08" db="UniProtKB">
        <authorList>
            <consortium name="Ensembl"/>
        </authorList>
    </citation>
    <scope>IDENTIFICATION</scope>
</reference>
<dbReference type="Ensembl" id="ENSEBUT00000007084.1">
    <property type="protein sequence ID" value="ENSEBUP00000006624.1"/>
    <property type="gene ID" value="ENSEBUG00000004382.1"/>
</dbReference>
<protein>
    <recommendedName>
        <fullName evidence="8">Brain-specific angiogenesis inhibitor 1-associated protein 2</fullName>
    </recommendedName>
</protein>
<dbReference type="GO" id="GO:0051017">
    <property type="term" value="P:actin filament bundle assembly"/>
    <property type="evidence" value="ECO:0007669"/>
    <property type="project" value="TreeGrafter"/>
</dbReference>
<dbReference type="InterPro" id="IPR013606">
    <property type="entry name" value="I-BAR_dom"/>
</dbReference>
<dbReference type="GeneTree" id="ENSGT00940000153560"/>
<proteinExistence type="predicted"/>
<dbReference type="PANTHER" id="PTHR14206">
    <property type="entry name" value="BRAIN-SPECIFIC ANGIOGENESIS INHIBITOR 1-ASSOCIATED PROTEIN 2"/>
    <property type="match status" value="1"/>
</dbReference>
<name>A0A8C4NEU3_EPTBU</name>
<dbReference type="InterPro" id="IPR036028">
    <property type="entry name" value="SH3-like_dom_sf"/>
</dbReference>
<organism evidence="6 7">
    <name type="scientific">Eptatretus burgeri</name>
    <name type="common">Inshore hagfish</name>
    <dbReference type="NCBI Taxonomy" id="7764"/>
    <lineage>
        <taxon>Eukaryota</taxon>
        <taxon>Metazoa</taxon>
        <taxon>Chordata</taxon>
        <taxon>Craniata</taxon>
        <taxon>Vertebrata</taxon>
        <taxon>Cyclostomata</taxon>
        <taxon>Myxini</taxon>
        <taxon>Myxiniformes</taxon>
        <taxon>Myxinidae</taxon>
        <taxon>Eptatretinae</taxon>
        <taxon>Eptatretus</taxon>
    </lineage>
</organism>
<keyword evidence="1 2" id="KW-0728">SH3 domain</keyword>
<dbReference type="SUPFAM" id="SSF103657">
    <property type="entry name" value="BAR/IMD domain-like"/>
    <property type="match status" value="1"/>
</dbReference>
<evidence type="ECO:0000313" key="7">
    <source>
        <dbReference type="Proteomes" id="UP000694388"/>
    </source>
</evidence>
<sequence length="538" mass="59384">MCRPLDSPVRAFHLCRFAGRSHLTLSSHGIAVMAKVEEAVKLAESVYKGVMDDFNPTLRNFIVTGRSYEKALAGVTYTAKGYFDALVKLGELAEGSHAAKDLGAALFQMAEVHRQIQIEMEEALKVLQTDMLQQLEQKLDQDVRYINLTTKGFQVQSKVKIEGLEKIRSELGKIRKKVGKNPGKYGEKEVQLTQLANTRQTELESYVAEGYRSAVVEERRRYCFLVDRQCAVTKQFLLYHNKARELLASNLSGWHKSSTSPMELPGPAMAIIQQLTPSGEFQPPALPGPAPPSQPPIMQASSKATELNQYTRPKNRDLPAVPNGTLPTRATWGERGPPQQLNESYSRTLPARRNQKVDIPTEHGILARSSSASAGLEGPAHLGATFGLVLALYEHDGDGADGTMMTFRPGDTIVLLVAESVDGWHYGENERTKQRGWFPFAYTRCIDQDDIDEGALSSGEHETLSSSGSLQGQEETLPGTQSPYDLDEDDDYDDTSPASLEPPSPRECYNVLPSFRPSQIAASQLKRTLSNDFSGPLI</sequence>
<dbReference type="InterPro" id="IPR027681">
    <property type="entry name" value="IRSp53/IRTKS/Pinkbar"/>
</dbReference>
<evidence type="ECO:0000259" key="5">
    <source>
        <dbReference type="PROSITE" id="PS51338"/>
    </source>
</evidence>
<evidence type="ECO:0000259" key="4">
    <source>
        <dbReference type="PROSITE" id="PS50002"/>
    </source>
</evidence>
<dbReference type="SMART" id="SM00326">
    <property type="entry name" value="SH3"/>
    <property type="match status" value="1"/>
</dbReference>
<dbReference type="Proteomes" id="UP000694388">
    <property type="component" value="Unplaced"/>
</dbReference>
<dbReference type="OMA" id="VEDYQHW"/>
<keyword evidence="7" id="KW-1185">Reference proteome</keyword>
<feature type="compositionally biased region" description="Acidic residues" evidence="3">
    <location>
        <begin position="485"/>
        <end position="494"/>
    </location>
</feature>
<evidence type="ECO:0008006" key="8">
    <source>
        <dbReference type="Google" id="ProtNLM"/>
    </source>
</evidence>
<dbReference type="PANTHER" id="PTHR14206:SF7">
    <property type="entry name" value="INSULIN RECEPTOR SUBSTRATE 53 KDA, ISOFORM A"/>
    <property type="match status" value="1"/>
</dbReference>
<evidence type="ECO:0000313" key="6">
    <source>
        <dbReference type="Ensembl" id="ENSEBUP00000006624.1"/>
    </source>
</evidence>
<dbReference type="SUPFAM" id="SSF50044">
    <property type="entry name" value="SH3-domain"/>
    <property type="match status" value="1"/>
</dbReference>
<evidence type="ECO:0000256" key="3">
    <source>
        <dbReference type="SAM" id="MobiDB-lite"/>
    </source>
</evidence>
<dbReference type="Pfam" id="PF08397">
    <property type="entry name" value="IMD"/>
    <property type="match status" value="1"/>
</dbReference>
<feature type="domain" description="SH3" evidence="4">
    <location>
        <begin position="384"/>
        <end position="448"/>
    </location>
</feature>
<dbReference type="GO" id="GO:0030838">
    <property type="term" value="P:positive regulation of actin filament polymerization"/>
    <property type="evidence" value="ECO:0007669"/>
    <property type="project" value="TreeGrafter"/>
</dbReference>
<dbReference type="GO" id="GO:0007009">
    <property type="term" value="P:plasma membrane organization"/>
    <property type="evidence" value="ECO:0007669"/>
    <property type="project" value="InterPro"/>
</dbReference>
<dbReference type="AlphaFoldDB" id="A0A8C4NEU3"/>
<dbReference type="Gene3D" id="1.20.1270.60">
    <property type="entry name" value="Arfaptin homology (AH) domain/BAR domain"/>
    <property type="match status" value="1"/>
</dbReference>
<dbReference type="PROSITE" id="PS50002">
    <property type="entry name" value="SH3"/>
    <property type="match status" value="1"/>
</dbReference>
<accession>A0A8C4NEU3</accession>
<feature type="compositionally biased region" description="Polar residues" evidence="3">
    <location>
        <begin position="464"/>
        <end position="483"/>
    </location>
</feature>
<dbReference type="Gene3D" id="2.30.30.40">
    <property type="entry name" value="SH3 Domains"/>
    <property type="match status" value="1"/>
</dbReference>
<feature type="region of interest" description="Disordered" evidence="3">
    <location>
        <begin position="456"/>
        <end position="510"/>
    </location>
</feature>
<dbReference type="GO" id="GO:0005829">
    <property type="term" value="C:cytosol"/>
    <property type="evidence" value="ECO:0007669"/>
    <property type="project" value="TreeGrafter"/>
</dbReference>
<dbReference type="PROSITE" id="PS51338">
    <property type="entry name" value="IMD"/>
    <property type="match status" value="1"/>
</dbReference>
<feature type="domain" description="IMD" evidence="5">
    <location>
        <begin position="31"/>
        <end position="278"/>
    </location>
</feature>
<dbReference type="InterPro" id="IPR027267">
    <property type="entry name" value="AH/BAR_dom_sf"/>
</dbReference>
<dbReference type="InterPro" id="IPR001452">
    <property type="entry name" value="SH3_domain"/>
</dbReference>